<reference evidence="1" key="1">
    <citation type="submission" date="2024-12" db="EMBL/GenBank/DDBJ databases">
        <title>Comparative genomics and development of molecular markers within Purpureocillium lilacinum and among Purpureocillium species.</title>
        <authorList>
            <person name="Yeh Z.-Y."/>
            <person name="Ni N.-T."/>
            <person name="Lo P.-H."/>
            <person name="Mushyakhwo K."/>
            <person name="Lin C.-F."/>
            <person name="Nai Y.-S."/>
        </authorList>
    </citation>
    <scope>NUCLEOTIDE SEQUENCE</scope>
    <source>
        <strain evidence="1">NCHU-NPUST-175</strain>
    </source>
</reference>
<gene>
    <name evidence="1" type="ORF">ACCO45_004824</name>
</gene>
<sequence length="207" mass="22443">MNEPTVSPCWLPVGENHAGARGIEMQHRRQGRQFGAERAATSMSGAAVGVWATKIWRLVHWSCSRLSEPSARAFLGMDAAVKVLEVVDWLSWTSSARGGDLDAGHCPPCCSEALADNRMPPAPLGQVCLAVGWQLLQVPVGARFSPHHALGSIIPPQHGHLVITIVDVIPSPVPPKLIDPLAPRRDTLRQFFSPSKPPLQDLQIPEE</sequence>
<evidence type="ECO:0000313" key="1">
    <source>
        <dbReference type="EMBL" id="KAL3959707.1"/>
    </source>
</evidence>
<dbReference type="EMBL" id="JBGNUJ010000004">
    <property type="protein sequence ID" value="KAL3959707.1"/>
    <property type="molecule type" value="Genomic_DNA"/>
</dbReference>
<dbReference type="Proteomes" id="UP001638806">
    <property type="component" value="Unassembled WGS sequence"/>
</dbReference>
<keyword evidence="2" id="KW-1185">Reference proteome</keyword>
<protein>
    <submittedName>
        <fullName evidence="1">Uncharacterized protein</fullName>
    </submittedName>
</protein>
<accession>A0ACC4DTP0</accession>
<proteinExistence type="predicted"/>
<comment type="caution">
    <text evidence="1">The sequence shown here is derived from an EMBL/GenBank/DDBJ whole genome shotgun (WGS) entry which is preliminary data.</text>
</comment>
<name>A0ACC4DTP0_PURLI</name>
<evidence type="ECO:0000313" key="2">
    <source>
        <dbReference type="Proteomes" id="UP001638806"/>
    </source>
</evidence>
<organism evidence="1 2">
    <name type="scientific">Purpureocillium lilacinum</name>
    <name type="common">Paecilomyces lilacinus</name>
    <dbReference type="NCBI Taxonomy" id="33203"/>
    <lineage>
        <taxon>Eukaryota</taxon>
        <taxon>Fungi</taxon>
        <taxon>Dikarya</taxon>
        <taxon>Ascomycota</taxon>
        <taxon>Pezizomycotina</taxon>
        <taxon>Sordariomycetes</taxon>
        <taxon>Hypocreomycetidae</taxon>
        <taxon>Hypocreales</taxon>
        <taxon>Ophiocordycipitaceae</taxon>
        <taxon>Purpureocillium</taxon>
    </lineage>
</organism>